<dbReference type="InterPro" id="IPR000523">
    <property type="entry name" value="Mg_chelatse_chII-like_cat_dom"/>
</dbReference>
<dbReference type="EMBL" id="CADCUR010000024">
    <property type="protein sequence ID" value="CAA9380285.1"/>
    <property type="molecule type" value="Genomic_DNA"/>
</dbReference>
<dbReference type="InterPro" id="IPR045006">
    <property type="entry name" value="CHLI-like"/>
</dbReference>
<proteinExistence type="inferred from homology"/>
<dbReference type="AlphaFoldDB" id="A0A6J4N7Z7"/>
<sequence>MLFLVQSAAVYGIDALLVDIEVNLQPVKGEADSAPTVLIVGLPDTAIRESRERIRAAITNSSFFFPFHKTTINLAPADVRKEGASFDLPIALGILGANGDLGNAESLENTLSIGELSLDGRVRPVRGALSIALRARDNGIKNLLLPEENATEAAVVAGVDVYPVKDLREAVELCRDLSGGGAPRAAPLKLDINELKRSENKYRVDFSEVRGQQNTKRALEIASAGGHNILLIGPPGSGKTMLAKRLPTILPPLEFEESLEITKIHSVAGLTGKTGLITERPFKNPHHTVSQAGLIGGGSNPKPGEVSLAHLGVLFLDELPEFDRNVLEVLRQPMEDKQVTISRAAASLTFPASFTLVASMNPCPCGYFGSTRECQCSPLQIQRYVGKISGPLLDRIDIHIDVPAVNFKELRGRGVPAGESSETIRGRVIKAREIQLERFSGDGVFSNSAMSPAQIRKFCALDSDSENLLERAMLKQGLSARAHDRILKVARTIADLESSETIESNHLSEAINYRSLDRNYWT</sequence>
<dbReference type="Pfam" id="PF13335">
    <property type="entry name" value="Mg_chelatase_C"/>
    <property type="match status" value="1"/>
</dbReference>
<dbReference type="SMART" id="SM00382">
    <property type="entry name" value="AAA"/>
    <property type="match status" value="1"/>
</dbReference>
<keyword evidence="2" id="KW-0547">Nucleotide-binding</keyword>
<name>A0A6J4N7Z7_9BACT</name>
<dbReference type="InterPro" id="IPR014721">
    <property type="entry name" value="Ribsml_uS5_D2-typ_fold_subgr"/>
</dbReference>
<evidence type="ECO:0000313" key="5">
    <source>
        <dbReference type="EMBL" id="CAA9380285.1"/>
    </source>
</evidence>
<feature type="domain" description="AAA+ ATPase" evidence="4">
    <location>
        <begin position="225"/>
        <end position="406"/>
    </location>
</feature>
<dbReference type="SUPFAM" id="SSF54211">
    <property type="entry name" value="Ribosomal protein S5 domain 2-like"/>
    <property type="match status" value="1"/>
</dbReference>
<evidence type="ECO:0000256" key="3">
    <source>
        <dbReference type="ARBA" id="ARBA00022840"/>
    </source>
</evidence>
<comment type="similarity">
    <text evidence="1">Belongs to the Mg-chelatase subunits D/I family. ComM subfamily.</text>
</comment>
<dbReference type="InterPro" id="IPR004482">
    <property type="entry name" value="Mg_chelat-rel"/>
</dbReference>
<protein>
    <submittedName>
        <fullName evidence="5">MG(2+) CHELATASE FAMILY PROTEIN / ComM-related protein</fullName>
    </submittedName>
</protein>
<dbReference type="InterPro" id="IPR020568">
    <property type="entry name" value="Ribosomal_Su5_D2-typ_SF"/>
</dbReference>
<dbReference type="Gene3D" id="3.40.50.300">
    <property type="entry name" value="P-loop containing nucleotide triphosphate hydrolases"/>
    <property type="match status" value="1"/>
</dbReference>
<organism evidence="5">
    <name type="scientific">uncultured Pyrinomonadaceae bacterium</name>
    <dbReference type="NCBI Taxonomy" id="2283094"/>
    <lineage>
        <taxon>Bacteria</taxon>
        <taxon>Pseudomonadati</taxon>
        <taxon>Acidobacteriota</taxon>
        <taxon>Blastocatellia</taxon>
        <taxon>Blastocatellales</taxon>
        <taxon>Pyrinomonadaceae</taxon>
        <taxon>environmental samples</taxon>
    </lineage>
</organism>
<dbReference type="InterPro" id="IPR027417">
    <property type="entry name" value="P-loop_NTPase"/>
</dbReference>
<dbReference type="PRINTS" id="PR01657">
    <property type="entry name" value="MCMFAMILY"/>
</dbReference>
<dbReference type="Pfam" id="PF13541">
    <property type="entry name" value="ChlI"/>
    <property type="match status" value="1"/>
</dbReference>
<dbReference type="InterPro" id="IPR003593">
    <property type="entry name" value="AAA+_ATPase"/>
</dbReference>
<dbReference type="PANTHER" id="PTHR32039:SF7">
    <property type="entry name" value="COMPETENCE PROTEIN COMM"/>
    <property type="match status" value="1"/>
</dbReference>
<evidence type="ECO:0000256" key="1">
    <source>
        <dbReference type="ARBA" id="ARBA00006354"/>
    </source>
</evidence>
<dbReference type="Pfam" id="PF01078">
    <property type="entry name" value="Mg_chelatase"/>
    <property type="match status" value="1"/>
</dbReference>
<evidence type="ECO:0000259" key="4">
    <source>
        <dbReference type="SMART" id="SM00382"/>
    </source>
</evidence>
<dbReference type="GO" id="GO:0005524">
    <property type="term" value="F:ATP binding"/>
    <property type="evidence" value="ECO:0007669"/>
    <property type="project" value="UniProtKB-KW"/>
</dbReference>
<keyword evidence="3" id="KW-0067">ATP-binding</keyword>
<dbReference type="InterPro" id="IPR025158">
    <property type="entry name" value="Mg_chelat-rel_C"/>
</dbReference>
<dbReference type="NCBIfam" id="TIGR00368">
    <property type="entry name" value="YifB family Mg chelatase-like AAA ATPase"/>
    <property type="match status" value="1"/>
</dbReference>
<dbReference type="PANTHER" id="PTHR32039">
    <property type="entry name" value="MAGNESIUM-CHELATASE SUBUNIT CHLI"/>
    <property type="match status" value="1"/>
</dbReference>
<gene>
    <name evidence="5" type="ORF">AVDCRST_MAG74-441</name>
</gene>
<dbReference type="InterPro" id="IPR001208">
    <property type="entry name" value="MCM_dom"/>
</dbReference>
<dbReference type="Gene3D" id="3.30.230.10">
    <property type="match status" value="1"/>
</dbReference>
<dbReference type="SUPFAM" id="SSF52540">
    <property type="entry name" value="P-loop containing nucleoside triphosphate hydrolases"/>
    <property type="match status" value="1"/>
</dbReference>
<accession>A0A6J4N7Z7</accession>
<dbReference type="GO" id="GO:0003677">
    <property type="term" value="F:DNA binding"/>
    <property type="evidence" value="ECO:0007669"/>
    <property type="project" value="InterPro"/>
</dbReference>
<reference evidence="5" key="1">
    <citation type="submission" date="2020-02" db="EMBL/GenBank/DDBJ databases">
        <authorList>
            <person name="Meier V. D."/>
        </authorList>
    </citation>
    <scope>NUCLEOTIDE SEQUENCE</scope>
    <source>
        <strain evidence="5">AVDCRST_MAG74</strain>
    </source>
</reference>
<evidence type="ECO:0000256" key="2">
    <source>
        <dbReference type="ARBA" id="ARBA00022741"/>
    </source>
</evidence>